<proteinExistence type="predicted"/>
<dbReference type="AlphaFoldDB" id="A0A2M9A3N2"/>
<dbReference type="Proteomes" id="UP000231134">
    <property type="component" value="Unassembled WGS sequence"/>
</dbReference>
<evidence type="ECO:0000313" key="2">
    <source>
        <dbReference type="Proteomes" id="UP000231134"/>
    </source>
</evidence>
<evidence type="ECO:0000313" key="1">
    <source>
        <dbReference type="EMBL" id="PJJ40335.1"/>
    </source>
</evidence>
<dbReference type="EMBL" id="PGEX01000001">
    <property type="protein sequence ID" value="PJJ40335.1"/>
    <property type="molecule type" value="Genomic_DNA"/>
</dbReference>
<accession>A0A2M9A3N2</accession>
<sequence>MMLKREKGVSVTIYTYDKSKVLELDLATYNEQYPDSPMQVLPSYGMHDRFLFIDDTAYHFGASLKDLGKNTFFFTQEDFTLDEVLKESQKIQAEKESLALQDDNAD</sequence>
<keyword evidence="2" id="KW-1185">Reference proteome</keyword>
<reference evidence="1 2" key="1">
    <citation type="submission" date="2017-11" db="EMBL/GenBank/DDBJ databases">
        <title>Animal gut microbial communities from fecal samples from Wisconsin, USA.</title>
        <authorList>
            <person name="Neumann A."/>
        </authorList>
    </citation>
    <scope>NUCLEOTIDE SEQUENCE [LARGE SCALE GENOMIC DNA]</scope>
    <source>
        <strain evidence="1 2">UWS3</strain>
    </source>
</reference>
<organism evidence="1 2">
    <name type="scientific">Hallerella succinigenes</name>
    <dbReference type="NCBI Taxonomy" id="1896222"/>
    <lineage>
        <taxon>Bacteria</taxon>
        <taxon>Pseudomonadati</taxon>
        <taxon>Fibrobacterota</taxon>
        <taxon>Fibrobacteria</taxon>
        <taxon>Fibrobacterales</taxon>
        <taxon>Fibrobacteraceae</taxon>
        <taxon>Hallerella</taxon>
    </lineage>
</organism>
<comment type="caution">
    <text evidence="1">The sequence shown here is derived from an EMBL/GenBank/DDBJ whole genome shotgun (WGS) entry which is preliminary data.</text>
</comment>
<name>A0A2M9A3N2_9BACT</name>
<gene>
    <name evidence="1" type="ORF">BGX16_0254</name>
</gene>
<protein>
    <submittedName>
        <fullName evidence="1">Uncharacterized protein</fullName>
    </submittedName>
</protein>